<dbReference type="RefSeq" id="WP_183970704.1">
    <property type="nucleotide sequence ID" value="NZ_BAABEW010000005.1"/>
</dbReference>
<dbReference type="GO" id="GO:0098797">
    <property type="term" value="C:plasma membrane protein complex"/>
    <property type="evidence" value="ECO:0007669"/>
    <property type="project" value="TreeGrafter"/>
</dbReference>
<evidence type="ECO:0000256" key="4">
    <source>
        <dbReference type="ARBA" id="ARBA00022692"/>
    </source>
</evidence>
<evidence type="ECO:0000259" key="8">
    <source>
        <dbReference type="Pfam" id="PF02687"/>
    </source>
</evidence>
<keyword evidence="3" id="KW-1003">Cell membrane</keyword>
<evidence type="ECO:0000256" key="3">
    <source>
        <dbReference type="ARBA" id="ARBA00022475"/>
    </source>
</evidence>
<feature type="transmembrane region" description="Helical" evidence="7">
    <location>
        <begin position="765"/>
        <end position="793"/>
    </location>
</feature>
<gene>
    <name evidence="9" type="ORF">HNQ70_003873</name>
</gene>
<evidence type="ECO:0000256" key="5">
    <source>
        <dbReference type="ARBA" id="ARBA00022989"/>
    </source>
</evidence>
<evidence type="ECO:0000256" key="6">
    <source>
        <dbReference type="ARBA" id="ARBA00023136"/>
    </source>
</evidence>
<dbReference type="PANTHER" id="PTHR30489">
    <property type="entry name" value="LIPOPROTEIN-RELEASING SYSTEM TRANSMEMBRANE PROTEIN LOLE"/>
    <property type="match status" value="1"/>
</dbReference>
<dbReference type="PANTHER" id="PTHR30489:SF0">
    <property type="entry name" value="LIPOPROTEIN-RELEASING SYSTEM TRANSMEMBRANE PROTEIN LOLE"/>
    <property type="match status" value="1"/>
</dbReference>
<dbReference type="GO" id="GO:0044874">
    <property type="term" value="P:lipoprotein localization to outer membrane"/>
    <property type="evidence" value="ECO:0007669"/>
    <property type="project" value="TreeGrafter"/>
</dbReference>
<protein>
    <submittedName>
        <fullName evidence="9">Putative ABC transport system permease protein</fullName>
    </submittedName>
</protein>
<feature type="transmembrane region" description="Helical" evidence="7">
    <location>
        <begin position="720"/>
        <end position="744"/>
    </location>
</feature>
<keyword evidence="6 7" id="KW-0472">Membrane</keyword>
<feature type="transmembrane region" description="Helical" evidence="7">
    <location>
        <begin position="489"/>
        <end position="511"/>
    </location>
</feature>
<comment type="subcellular location">
    <subcellularLocation>
        <location evidence="1">Cell membrane</location>
        <topology evidence="1">Multi-pass membrane protein</topology>
    </subcellularLocation>
</comment>
<dbReference type="InterPro" id="IPR051447">
    <property type="entry name" value="Lipoprotein-release_system"/>
</dbReference>
<evidence type="ECO:0000256" key="7">
    <source>
        <dbReference type="SAM" id="Phobius"/>
    </source>
</evidence>
<feature type="domain" description="ABC3 transporter permease C-terminal" evidence="8">
    <location>
        <begin position="265"/>
        <end position="388"/>
    </location>
</feature>
<accession>A0A7W8HKN8</accession>
<comment type="caution">
    <text evidence="9">The sequence shown here is derived from an EMBL/GenBank/DDBJ whole genome shotgun (WGS) entry which is preliminary data.</text>
</comment>
<comment type="similarity">
    <text evidence="2">Belongs to the ABC-4 integral membrane protein family. LolC/E subfamily.</text>
</comment>
<evidence type="ECO:0000256" key="2">
    <source>
        <dbReference type="ARBA" id="ARBA00005236"/>
    </source>
</evidence>
<evidence type="ECO:0000313" key="10">
    <source>
        <dbReference type="Proteomes" id="UP000532440"/>
    </source>
</evidence>
<feature type="domain" description="ABC3 transporter permease C-terminal" evidence="8">
    <location>
        <begin position="724"/>
        <end position="838"/>
    </location>
</feature>
<sequence length="849" mass="87933">MTSLMRWIWVGQWRASPGRALTAVVAIAIGVALGLAIHLVNRSALQEFGAAIAVVNGDAQARLEATSGNGFDESAWPLLAREPLVQAGSPAIELDLAATVEGRPEAAPQRLKVVAIDPLRAAEVTPGLLPRVDQDAVEAGPATLFGDDAIFLSESALKALDLRPGARLLLRSGLETSRWRVAGTVPGAAPGQAIAVTDLGSAQWRFGWLGRISRIDLRLVPGATLSGLQEAVGASLPPGASWSGPDASRQRMSNLSRAYRVNLNVLALVALFTGGFIVYSTVSLGVMRQQQELSLLGVLGAPRSFLSTLVLGQGAVLGALGAGLGLAGGIGIAAAMLALTGGDLGGGYFQGVRPALALDPAALALFAALGIGTGLAGSAVPARALRRLVPARALKGGGEAVLDRRNAAGWSAALALAGAVLVALPPVAGLPLAAYAAIAAWLFAGIVFVPLLTRALGWLLAAMPGLAWRRPALWLAVQRIRGVPNSASAALAGVVASVALATAMAIMVHSFRGSVERWLDTVLPADLYGRAGVASAPGHLPEGARERLESLPGVAAVELQRAVEIVLDPARPAAMLVSRPLAGEEARRLPLTGALLRAPPGAVAIHVSEAMVDLYGFAPGRLVTLPIGPASQRFFVASVWRDYARQHGAIAIDAADYLRITGDGGVNEVSIRLQPPADAQRVLDALRERVPELAAVEFRSAAELRAISLRIFDRSFAVTYALEAIAIVVGLFGVAATYAGEAIARAREFGMLRHLGLTRGGVTRTFALESTLLILAGLAWGAAVGTLIAMVLVHRVNPQSFHWTMDLAWPLPLLGVSAAALLAFGVIAAVLASRSATGTGPVRAVREDW</sequence>
<feature type="transmembrane region" description="Helical" evidence="7">
    <location>
        <begin position="20"/>
        <end position="40"/>
    </location>
</feature>
<keyword evidence="5 7" id="KW-1133">Transmembrane helix</keyword>
<feature type="transmembrane region" description="Helical" evidence="7">
    <location>
        <begin position="319"/>
        <end position="341"/>
    </location>
</feature>
<organism evidence="9 10">
    <name type="scientific">Quisquiliibacterium transsilvanicum</name>
    <dbReference type="NCBI Taxonomy" id="1549638"/>
    <lineage>
        <taxon>Bacteria</taxon>
        <taxon>Pseudomonadati</taxon>
        <taxon>Pseudomonadota</taxon>
        <taxon>Betaproteobacteria</taxon>
        <taxon>Burkholderiales</taxon>
        <taxon>Burkholderiaceae</taxon>
        <taxon>Quisquiliibacterium</taxon>
    </lineage>
</organism>
<feature type="transmembrane region" description="Helical" evidence="7">
    <location>
        <begin position="434"/>
        <end position="461"/>
    </location>
</feature>
<feature type="transmembrane region" description="Helical" evidence="7">
    <location>
        <begin position="293"/>
        <end position="312"/>
    </location>
</feature>
<dbReference type="AlphaFoldDB" id="A0A7W8HKN8"/>
<dbReference type="EMBL" id="JACHGB010000009">
    <property type="protein sequence ID" value="MBB5273841.1"/>
    <property type="molecule type" value="Genomic_DNA"/>
</dbReference>
<feature type="transmembrane region" description="Helical" evidence="7">
    <location>
        <begin position="361"/>
        <end position="386"/>
    </location>
</feature>
<evidence type="ECO:0000313" key="9">
    <source>
        <dbReference type="EMBL" id="MBB5273841.1"/>
    </source>
</evidence>
<keyword evidence="4 7" id="KW-0812">Transmembrane</keyword>
<reference evidence="9 10" key="1">
    <citation type="submission" date="2020-08" db="EMBL/GenBank/DDBJ databases">
        <title>Genomic Encyclopedia of Type Strains, Phase IV (KMG-IV): sequencing the most valuable type-strain genomes for metagenomic binning, comparative biology and taxonomic classification.</title>
        <authorList>
            <person name="Goeker M."/>
        </authorList>
    </citation>
    <scope>NUCLEOTIDE SEQUENCE [LARGE SCALE GENOMIC DNA]</scope>
    <source>
        <strain evidence="9 10">DSM 29781</strain>
    </source>
</reference>
<name>A0A7W8HKN8_9BURK</name>
<feature type="transmembrane region" description="Helical" evidence="7">
    <location>
        <begin position="261"/>
        <end position="281"/>
    </location>
</feature>
<proteinExistence type="inferred from homology"/>
<dbReference type="Proteomes" id="UP000532440">
    <property type="component" value="Unassembled WGS sequence"/>
</dbReference>
<keyword evidence="10" id="KW-1185">Reference proteome</keyword>
<feature type="transmembrane region" description="Helical" evidence="7">
    <location>
        <begin position="407"/>
        <end position="428"/>
    </location>
</feature>
<evidence type="ECO:0000256" key="1">
    <source>
        <dbReference type="ARBA" id="ARBA00004651"/>
    </source>
</evidence>
<dbReference type="InterPro" id="IPR003838">
    <property type="entry name" value="ABC3_permease_C"/>
</dbReference>
<feature type="transmembrane region" description="Helical" evidence="7">
    <location>
        <begin position="813"/>
        <end position="833"/>
    </location>
</feature>
<dbReference type="Pfam" id="PF02687">
    <property type="entry name" value="FtsX"/>
    <property type="match status" value="2"/>
</dbReference>